<dbReference type="InterPro" id="IPR011256">
    <property type="entry name" value="Reg_factor_effector_dom_sf"/>
</dbReference>
<dbReference type="Pfam" id="PF14526">
    <property type="entry name" value="Cass2"/>
    <property type="match status" value="1"/>
</dbReference>
<evidence type="ECO:0000256" key="2">
    <source>
        <dbReference type="ARBA" id="ARBA00023125"/>
    </source>
</evidence>
<keyword evidence="1" id="KW-0805">Transcription regulation</keyword>
<name>A0A4S3B487_9ENTE</name>
<protein>
    <submittedName>
        <fullName evidence="5">AraC family transcriptional regulator</fullName>
    </submittedName>
</protein>
<dbReference type="Pfam" id="PF12833">
    <property type="entry name" value="HTH_18"/>
    <property type="match status" value="1"/>
</dbReference>
<dbReference type="InterPro" id="IPR010499">
    <property type="entry name" value="AraC_E-bd"/>
</dbReference>
<evidence type="ECO:0000259" key="4">
    <source>
        <dbReference type="PROSITE" id="PS01124"/>
    </source>
</evidence>
<dbReference type="InterPro" id="IPR009057">
    <property type="entry name" value="Homeodomain-like_sf"/>
</dbReference>
<dbReference type="Proteomes" id="UP000310506">
    <property type="component" value="Unassembled WGS sequence"/>
</dbReference>
<dbReference type="SMART" id="SM00871">
    <property type="entry name" value="AraC_E_bind"/>
    <property type="match status" value="1"/>
</dbReference>
<feature type="domain" description="HTH araC/xylS-type" evidence="4">
    <location>
        <begin position="36"/>
        <end position="134"/>
    </location>
</feature>
<dbReference type="SUPFAM" id="SSF46689">
    <property type="entry name" value="Homeodomain-like"/>
    <property type="match status" value="2"/>
</dbReference>
<dbReference type="SUPFAM" id="SSF55136">
    <property type="entry name" value="Probable bacterial effector-binding domain"/>
    <property type="match status" value="1"/>
</dbReference>
<evidence type="ECO:0000313" key="5">
    <source>
        <dbReference type="EMBL" id="THB61288.1"/>
    </source>
</evidence>
<dbReference type="OrthoDB" id="9801123at2"/>
<accession>A0A4S3B487</accession>
<dbReference type="PROSITE" id="PS00041">
    <property type="entry name" value="HTH_ARAC_FAMILY_1"/>
    <property type="match status" value="1"/>
</dbReference>
<reference evidence="5 6" key="1">
    <citation type="submission" date="2019-01" db="EMBL/GenBank/DDBJ databases">
        <title>Vagococcus silagei sp. nov. isolated from brewer's grain.</title>
        <authorList>
            <person name="Guu J.-R."/>
        </authorList>
    </citation>
    <scope>NUCLEOTIDE SEQUENCE [LARGE SCALE GENOMIC DNA]</scope>
    <source>
        <strain evidence="5 6">2B-2</strain>
    </source>
</reference>
<dbReference type="PROSITE" id="PS01124">
    <property type="entry name" value="HTH_ARAC_FAMILY_2"/>
    <property type="match status" value="1"/>
</dbReference>
<dbReference type="InterPro" id="IPR029441">
    <property type="entry name" value="Cass2"/>
</dbReference>
<dbReference type="GO" id="GO:0003700">
    <property type="term" value="F:DNA-binding transcription factor activity"/>
    <property type="evidence" value="ECO:0007669"/>
    <property type="project" value="InterPro"/>
</dbReference>
<comment type="caution">
    <text evidence="5">The sequence shown here is derived from an EMBL/GenBank/DDBJ whole genome shotgun (WGS) entry which is preliminary data.</text>
</comment>
<dbReference type="GO" id="GO:0043565">
    <property type="term" value="F:sequence-specific DNA binding"/>
    <property type="evidence" value="ECO:0007669"/>
    <property type="project" value="InterPro"/>
</dbReference>
<dbReference type="SMART" id="SM00342">
    <property type="entry name" value="HTH_ARAC"/>
    <property type="match status" value="1"/>
</dbReference>
<dbReference type="EMBL" id="SDGV01000014">
    <property type="protein sequence ID" value="THB61288.1"/>
    <property type="molecule type" value="Genomic_DNA"/>
</dbReference>
<evidence type="ECO:0000256" key="3">
    <source>
        <dbReference type="ARBA" id="ARBA00023163"/>
    </source>
</evidence>
<organism evidence="5 6">
    <name type="scientific">Vagococcus silagei</name>
    <dbReference type="NCBI Taxonomy" id="2508885"/>
    <lineage>
        <taxon>Bacteria</taxon>
        <taxon>Bacillati</taxon>
        <taxon>Bacillota</taxon>
        <taxon>Bacilli</taxon>
        <taxon>Lactobacillales</taxon>
        <taxon>Enterococcaceae</taxon>
        <taxon>Vagococcus</taxon>
    </lineage>
</organism>
<dbReference type="InterPro" id="IPR018062">
    <property type="entry name" value="HTH_AraC-typ_CS"/>
</dbReference>
<keyword evidence="6" id="KW-1185">Reference proteome</keyword>
<keyword evidence="3" id="KW-0804">Transcription</keyword>
<evidence type="ECO:0000313" key="6">
    <source>
        <dbReference type="Proteomes" id="UP000310506"/>
    </source>
</evidence>
<gene>
    <name evidence="5" type="ORF">ESZ54_05945</name>
</gene>
<evidence type="ECO:0000256" key="1">
    <source>
        <dbReference type="ARBA" id="ARBA00023015"/>
    </source>
</evidence>
<dbReference type="AlphaFoldDB" id="A0A4S3B487"/>
<proteinExistence type="predicted"/>
<dbReference type="InterPro" id="IPR050959">
    <property type="entry name" value="MarA-like"/>
</dbReference>
<dbReference type="PANTHER" id="PTHR47504">
    <property type="entry name" value="RIGHT ORIGIN-BINDING PROTEIN"/>
    <property type="match status" value="1"/>
</dbReference>
<dbReference type="Gene3D" id="3.20.80.10">
    <property type="entry name" value="Regulatory factor, effector binding domain"/>
    <property type="match status" value="1"/>
</dbReference>
<dbReference type="PANTHER" id="PTHR47504:SF5">
    <property type="entry name" value="RIGHT ORIGIN-BINDING PROTEIN"/>
    <property type="match status" value="1"/>
</dbReference>
<dbReference type="InterPro" id="IPR018060">
    <property type="entry name" value="HTH_AraC"/>
</dbReference>
<dbReference type="Gene3D" id="1.10.10.60">
    <property type="entry name" value="Homeodomain-like"/>
    <property type="match status" value="2"/>
</dbReference>
<keyword evidence="2" id="KW-0238">DNA-binding</keyword>
<sequence>MFFYYFDKIELILSFLYEPPVLILNQKGDCFMKALNNILDYIETQLTDTINEKEIEHLANVSYYNFQKMFLGLTGMTLSEYIRKRKLSRSIADLQYSNDRIIDTAFRYGYQSSEAYTRAFQNLFNQTPSAVRKAETPVTLFPKLKIRIQLEGDVPMNYQIIKNEKITVQGFTRHYDNDEVAQTDIPKFWDWFNESEEGERLLANRDTTQPNQVLGICIPKDINGFDYMIATYGLKETELETKTFEIPASSWLVFEAQGTVPDALRKTYQDIFQVFFPSSQLKPAKLPDFEAYPLDQDPTSPSHITEIWIPIQ</sequence>